<proteinExistence type="predicted"/>
<dbReference type="AlphaFoldDB" id="A0A8X6W0A3"/>
<evidence type="ECO:0000313" key="1">
    <source>
        <dbReference type="EMBL" id="GFY25596.1"/>
    </source>
</evidence>
<protein>
    <submittedName>
        <fullName evidence="1">Uncharacterized protein</fullName>
    </submittedName>
</protein>
<dbReference type="Proteomes" id="UP000887159">
    <property type="component" value="Unassembled WGS sequence"/>
</dbReference>
<keyword evidence="2" id="KW-1185">Reference proteome</keyword>
<organism evidence="1 2">
    <name type="scientific">Trichonephila clavipes</name>
    <name type="common">Golden silk orbweaver</name>
    <name type="synonym">Nephila clavipes</name>
    <dbReference type="NCBI Taxonomy" id="2585209"/>
    <lineage>
        <taxon>Eukaryota</taxon>
        <taxon>Metazoa</taxon>
        <taxon>Ecdysozoa</taxon>
        <taxon>Arthropoda</taxon>
        <taxon>Chelicerata</taxon>
        <taxon>Arachnida</taxon>
        <taxon>Araneae</taxon>
        <taxon>Araneomorphae</taxon>
        <taxon>Entelegynae</taxon>
        <taxon>Araneoidea</taxon>
        <taxon>Nephilidae</taxon>
        <taxon>Trichonephila</taxon>
    </lineage>
</organism>
<evidence type="ECO:0000313" key="2">
    <source>
        <dbReference type="Proteomes" id="UP000887159"/>
    </source>
</evidence>
<reference evidence="1" key="1">
    <citation type="submission" date="2020-08" db="EMBL/GenBank/DDBJ databases">
        <title>Multicomponent nature underlies the extraordinary mechanical properties of spider dragline silk.</title>
        <authorList>
            <person name="Kono N."/>
            <person name="Nakamura H."/>
            <person name="Mori M."/>
            <person name="Yoshida Y."/>
            <person name="Ohtoshi R."/>
            <person name="Malay A.D."/>
            <person name="Moran D.A.P."/>
            <person name="Tomita M."/>
            <person name="Numata K."/>
            <person name="Arakawa K."/>
        </authorList>
    </citation>
    <scope>NUCLEOTIDE SEQUENCE</scope>
</reference>
<name>A0A8X6W0A3_TRICX</name>
<gene>
    <name evidence="1" type="ORF">TNCV_2487161</name>
</gene>
<dbReference type="EMBL" id="BMAU01021371">
    <property type="protein sequence ID" value="GFY25596.1"/>
    <property type="molecule type" value="Genomic_DNA"/>
</dbReference>
<sequence length="112" mass="12424">MCQDNNLVTCKKKSDCLDMMHTVCRTLELLIMPVLHGCGEVINEPFGSALDEDPSGAVRGSLRLLATRHPNLLDLIEIRRACGGHSLHCRVSSPQRICMIFYINPLSFLKGS</sequence>
<accession>A0A8X6W0A3</accession>
<comment type="caution">
    <text evidence="1">The sequence shown here is derived from an EMBL/GenBank/DDBJ whole genome shotgun (WGS) entry which is preliminary data.</text>
</comment>